<dbReference type="InterPro" id="IPR025616">
    <property type="entry name" value="YpjP"/>
</dbReference>
<dbReference type="EMBL" id="QOUX01000001">
    <property type="protein sequence ID" value="RXJ04029.1"/>
    <property type="molecule type" value="Genomic_DNA"/>
</dbReference>
<reference evidence="1 2" key="1">
    <citation type="journal article" date="2019" name="Int. J. Syst. Evol. Microbiol.">
        <title>Anaerobacillus alkaliphilus sp. nov., a novel alkaliphilic and moderately halophilic bacterium.</title>
        <authorList>
            <person name="Borsodi A.K."/>
            <person name="Aszalos J.M."/>
            <person name="Bihari P."/>
            <person name="Nagy I."/>
            <person name="Schumann P."/>
            <person name="Sproer C."/>
            <person name="Kovacs A.L."/>
            <person name="Boka K."/>
            <person name="Dobosy P."/>
            <person name="Ovari M."/>
            <person name="Szili-Kovacs T."/>
            <person name="Toth E."/>
        </authorList>
    </citation>
    <scope>NUCLEOTIDE SEQUENCE [LARGE SCALE GENOMIC DNA]</scope>
    <source>
        <strain evidence="1 2">B16-10</strain>
    </source>
</reference>
<dbReference type="AlphaFoldDB" id="A0A4Q0VX18"/>
<dbReference type="Proteomes" id="UP000290649">
    <property type="component" value="Unassembled WGS sequence"/>
</dbReference>
<evidence type="ECO:0000313" key="1">
    <source>
        <dbReference type="EMBL" id="RXJ04029.1"/>
    </source>
</evidence>
<gene>
    <name evidence="1" type="ORF">DS745_01165</name>
</gene>
<organism evidence="1 2">
    <name type="scientific">Anaerobacillus alkaliphilus</name>
    <dbReference type="NCBI Taxonomy" id="1548597"/>
    <lineage>
        <taxon>Bacteria</taxon>
        <taxon>Bacillati</taxon>
        <taxon>Bacillota</taxon>
        <taxon>Bacilli</taxon>
        <taxon>Bacillales</taxon>
        <taxon>Bacillaceae</taxon>
        <taxon>Anaerobacillus</taxon>
    </lineage>
</organism>
<sequence length="200" mass="23367">MRLWLTKLSVVLITFMTFGMFIPPTYLDAEASDQELLVKEEKQSLPSQPRIQTNDTVTSTEESIDVREQFITYASEQAKVQSLQKFGPKISNVVGDEFLEVILPKIEEVIRDLASEVNGEELVRFEVTERPSQGYGEKIFHIFNEETGTDIARFHVRRVNHPREGHSFNFHYHLLEDQFEQHYDLGDIYWDKNTPPKWMS</sequence>
<proteinExistence type="predicted"/>
<comment type="caution">
    <text evidence="1">The sequence shown here is derived from an EMBL/GenBank/DDBJ whole genome shotgun (WGS) entry which is preliminary data.</text>
</comment>
<protein>
    <recommendedName>
        <fullName evidence="3">Cell division protein FtsK</fullName>
    </recommendedName>
</protein>
<accession>A0A4Q0VX18</accession>
<dbReference type="Pfam" id="PF14005">
    <property type="entry name" value="YpjP"/>
    <property type="match status" value="1"/>
</dbReference>
<evidence type="ECO:0008006" key="3">
    <source>
        <dbReference type="Google" id="ProtNLM"/>
    </source>
</evidence>
<name>A0A4Q0VX18_9BACI</name>
<keyword evidence="2" id="KW-1185">Reference proteome</keyword>
<dbReference type="OrthoDB" id="2435352at2"/>
<evidence type="ECO:0000313" key="2">
    <source>
        <dbReference type="Proteomes" id="UP000290649"/>
    </source>
</evidence>
<dbReference type="RefSeq" id="WP_129076376.1">
    <property type="nucleotide sequence ID" value="NZ_QOUX01000001.1"/>
</dbReference>